<sequence length="215" mass="23325">MIRILLADDQELVRAGFRFILDSHEDLQVVAEAGDGVEALRLAKQTQPDVCLVDIQMPRLDGLTLTRRLTELPAAPKVVILTTFDLESYVTEALTNGALGFILKHSEPELLIAGVRAAVRGDALLSPQITLTLLTKLKGIRSGAGPGPDVLTEREREIVAAAGKGLSNTEICAEIHLSLSTVKGHLTTAQQKIGARNRVEVAVWAWRNNLVDDPR</sequence>
<name>A0A2A9F607_9PSEU</name>
<evidence type="ECO:0000256" key="5">
    <source>
        <dbReference type="PROSITE-ProRule" id="PRU00169"/>
    </source>
</evidence>
<dbReference type="InterPro" id="IPR039420">
    <property type="entry name" value="WalR-like"/>
</dbReference>
<keyword evidence="3" id="KW-0238">DNA-binding</keyword>
<evidence type="ECO:0000256" key="2">
    <source>
        <dbReference type="ARBA" id="ARBA00023015"/>
    </source>
</evidence>
<dbReference type="SMART" id="SM00421">
    <property type="entry name" value="HTH_LUXR"/>
    <property type="match status" value="1"/>
</dbReference>
<dbReference type="PANTHER" id="PTHR43214:SF24">
    <property type="entry name" value="TRANSCRIPTIONAL REGULATORY PROTEIN NARL-RELATED"/>
    <property type="match status" value="1"/>
</dbReference>
<proteinExistence type="predicted"/>
<dbReference type="GO" id="GO:0006355">
    <property type="term" value="P:regulation of DNA-templated transcription"/>
    <property type="evidence" value="ECO:0007669"/>
    <property type="project" value="InterPro"/>
</dbReference>
<feature type="domain" description="Response regulatory" evidence="7">
    <location>
        <begin position="3"/>
        <end position="119"/>
    </location>
</feature>
<comment type="caution">
    <text evidence="8">The sequence shown here is derived from an EMBL/GenBank/DDBJ whole genome shotgun (WGS) entry which is preliminary data.</text>
</comment>
<evidence type="ECO:0000259" key="6">
    <source>
        <dbReference type="PROSITE" id="PS50043"/>
    </source>
</evidence>
<dbReference type="SUPFAM" id="SSF46894">
    <property type="entry name" value="C-terminal effector domain of the bipartite response regulators"/>
    <property type="match status" value="1"/>
</dbReference>
<dbReference type="AlphaFoldDB" id="A0A2A9F607"/>
<keyword evidence="4" id="KW-0804">Transcription</keyword>
<protein>
    <submittedName>
        <fullName evidence="8">LuxR family two component transcriptional regulator</fullName>
    </submittedName>
</protein>
<dbReference type="SMART" id="SM00448">
    <property type="entry name" value="REC"/>
    <property type="match status" value="1"/>
</dbReference>
<dbReference type="InterPro" id="IPR000792">
    <property type="entry name" value="Tscrpt_reg_LuxR_C"/>
</dbReference>
<organism evidence="8 9">
    <name type="scientific">Amycolatopsis sulphurea</name>
    <dbReference type="NCBI Taxonomy" id="76022"/>
    <lineage>
        <taxon>Bacteria</taxon>
        <taxon>Bacillati</taxon>
        <taxon>Actinomycetota</taxon>
        <taxon>Actinomycetes</taxon>
        <taxon>Pseudonocardiales</taxon>
        <taxon>Pseudonocardiaceae</taxon>
        <taxon>Amycolatopsis</taxon>
    </lineage>
</organism>
<dbReference type="CDD" id="cd06170">
    <property type="entry name" value="LuxR_C_like"/>
    <property type="match status" value="1"/>
</dbReference>
<evidence type="ECO:0000259" key="7">
    <source>
        <dbReference type="PROSITE" id="PS50110"/>
    </source>
</evidence>
<dbReference type="SUPFAM" id="SSF52172">
    <property type="entry name" value="CheY-like"/>
    <property type="match status" value="1"/>
</dbReference>
<dbReference type="Pfam" id="PF00072">
    <property type="entry name" value="Response_reg"/>
    <property type="match status" value="1"/>
</dbReference>
<dbReference type="Pfam" id="PF00196">
    <property type="entry name" value="GerE"/>
    <property type="match status" value="1"/>
</dbReference>
<keyword evidence="9" id="KW-1185">Reference proteome</keyword>
<evidence type="ECO:0000313" key="9">
    <source>
        <dbReference type="Proteomes" id="UP000243542"/>
    </source>
</evidence>
<reference evidence="8 9" key="1">
    <citation type="submission" date="2017-10" db="EMBL/GenBank/DDBJ databases">
        <title>Sequencing the genomes of 1000 actinobacteria strains.</title>
        <authorList>
            <person name="Klenk H.-P."/>
        </authorList>
    </citation>
    <scope>NUCLEOTIDE SEQUENCE [LARGE SCALE GENOMIC DNA]</scope>
    <source>
        <strain evidence="8 9">DSM 46092</strain>
    </source>
</reference>
<evidence type="ECO:0000256" key="3">
    <source>
        <dbReference type="ARBA" id="ARBA00023125"/>
    </source>
</evidence>
<dbReference type="PANTHER" id="PTHR43214">
    <property type="entry name" value="TWO-COMPONENT RESPONSE REGULATOR"/>
    <property type="match status" value="1"/>
</dbReference>
<dbReference type="Gene3D" id="3.40.50.2300">
    <property type="match status" value="1"/>
</dbReference>
<keyword evidence="2" id="KW-0805">Transcription regulation</keyword>
<dbReference type="CDD" id="cd17535">
    <property type="entry name" value="REC_NarL-like"/>
    <property type="match status" value="1"/>
</dbReference>
<dbReference type="RefSeq" id="WP_098510477.1">
    <property type="nucleotide sequence ID" value="NZ_JBIAKZ010000008.1"/>
</dbReference>
<evidence type="ECO:0000256" key="4">
    <source>
        <dbReference type="ARBA" id="ARBA00023163"/>
    </source>
</evidence>
<dbReference type="InterPro" id="IPR016032">
    <property type="entry name" value="Sig_transdc_resp-reg_C-effctor"/>
</dbReference>
<dbReference type="PROSITE" id="PS50110">
    <property type="entry name" value="RESPONSE_REGULATORY"/>
    <property type="match status" value="1"/>
</dbReference>
<dbReference type="Proteomes" id="UP000243542">
    <property type="component" value="Unassembled WGS sequence"/>
</dbReference>
<evidence type="ECO:0000313" key="8">
    <source>
        <dbReference type="EMBL" id="PFG46403.1"/>
    </source>
</evidence>
<dbReference type="EMBL" id="PDJK01000002">
    <property type="protein sequence ID" value="PFG46403.1"/>
    <property type="molecule type" value="Genomic_DNA"/>
</dbReference>
<dbReference type="InterPro" id="IPR011006">
    <property type="entry name" value="CheY-like_superfamily"/>
</dbReference>
<dbReference type="GO" id="GO:0003677">
    <property type="term" value="F:DNA binding"/>
    <property type="evidence" value="ECO:0007669"/>
    <property type="project" value="UniProtKB-KW"/>
</dbReference>
<dbReference type="InterPro" id="IPR058245">
    <property type="entry name" value="NreC/VraR/RcsB-like_REC"/>
</dbReference>
<gene>
    <name evidence="8" type="ORF">ATK36_1377</name>
</gene>
<accession>A0A2A9F607</accession>
<dbReference type="GO" id="GO:0000160">
    <property type="term" value="P:phosphorelay signal transduction system"/>
    <property type="evidence" value="ECO:0007669"/>
    <property type="project" value="InterPro"/>
</dbReference>
<dbReference type="PROSITE" id="PS50043">
    <property type="entry name" value="HTH_LUXR_2"/>
    <property type="match status" value="1"/>
</dbReference>
<feature type="modified residue" description="4-aspartylphosphate" evidence="5">
    <location>
        <position position="54"/>
    </location>
</feature>
<dbReference type="PRINTS" id="PR00038">
    <property type="entry name" value="HTHLUXR"/>
</dbReference>
<evidence type="ECO:0000256" key="1">
    <source>
        <dbReference type="ARBA" id="ARBA00022553"/>
    </source>
</evidence>
<dbReference type="InterPro" id="IPR001789">
    <property type="entry name" value="Sig_transdc_resp-reg_receiver"/>
</dbReference>
<keyword evidence="1 5" id="KW-0597">Phosphoprotein</keyword>
<feature type="domain" description="HTH luxR-type" evidence="6">
    <location>
        <begin position="144"/>
        <end position="209"/>
    </location>
</feature>